<reference evidence="2 3" key="1">
    <citation type="journal article" date="2013" name="BMC Genomics">
        <title>Reconstruction of the lipid metabolism for the microalga Monoraphidium neglectum from its genome sequence reveals characteristics suitable for biofuel production.</title>
        <authorList>
            <person name="Bogen C."/>
            <person name="Al-Dilaimi A."/>
            <person name="Albersmeier A."/>
            <person name="Wichmann J."/>
            <person name="Grundmann M."/>
            <person name="Rupp O."/>
            <person name="Lauersen K.J."/>
            <person name="Blifernez-Klassen O."/>
            <person name="Kalinowski J."/>
            <person name="Goesmann A."/>
            <person name="Mussgnug J.H."/>
            <person name="Kruse O."/>
        </authorList>
    </citation>
    <scope>NUCLEOTIDE SEQUENCE [LARGE SCALE GENOMIC DNA]</scope>
    <source>
        <strain evidence="2 3">SAG 48.87</strain>
    </source>
</reference>
<dbReference type="AlphaFoldDB" id="A0A0D2KEF1"/>
<dbReference type="Pfam" id="PF14874">
    <property type="entry name" value="PapD-like"/>
    <property type="match status" value="1"/>
</dbReference>
<keyword evidence="2" id="KW-0282">Flagellum</keyword>
<dbReference type="Gene3D" id="2.60.40.10">
    <property type="entry name" value="Immunoglobulins"/>
    <property type="match status" value="1"/>
</dbReference>
<feature type="compositionally biased region" description="Basic and acidic residues" evidence="1">
    <location>
        <begin position="389"/>
        <end position="398"/>
    </location>
</feature>
<keyword evidence="2" id="KW-0966">Cell projection</keyword>
<protein>
    <submittedName>
        <fullName evidence="2">Flagellar central pair-associated protein</fullName>
    </submittedName>
</protein>
<dbReference type="InterPro" id="IPR026173">
    <property type="entry name" value="SPAG17"/>
</dbReference>
<dbReference type="Proteomes" id="UP000054498">
    <property type="component" value="Unassembled WGS sequence"/>
</dbReference>
<evidence type="ECO:0000256" key="1">
    <source>
        <dbReference type="SAM" id="MobiDB-lite"/>
    </source>
</evidence>
<dbReference type="PANTHER" id="PTHR21963:SF1">
    <property type="entry name" value="SPERM-ASSOCIATED ANTIGEN 17"/>
    <property type="match status" value="1"/>
</dbReference>
<dbReference type="GO" id="GO:1990716">
    <property type="term" value="C:axonemal central apparatus"/>
    <property type="evidence" value="ECO:0007669"/>
    <property type="project" value="TreeGrafter"/>
</dbReference>
<organism evidence="2 3">
    <name type="scientific">Monoraphidium neglectum</name>
    <dbReference type="NCBI Taxonomy" id="145388"/>
    <lineage>
        <taxon>Eukaryota</taxon>
        <taxon>Viridiplantae</taxon>
        <taxon>Chlorophyta</taxon>
        <taxon>core chlorophytes</taxon>
        <taxon>Chlorophyceae</taxon>
        <taxon>CS clade</taxon>
        <taxon>Sphaeropleales</taxon>
        <taxon>Selenastraceae</taxon>
        <taxon>Monoraphidium</taxon>
    </lineage>
</organism>
<dbReference type="OrthoDB" id="10257153at2759"/>
<dbReference type="STRING" id="145388.A0A0D2KEF1"/>
<dbReference type="PANTHER" id="PTHR21963">
    <property type="entry name" value="PF6"/>
    <property type="match status" value="1"/>
</dbReference>
<sequence length="411" mass="41996">MTPQMRQAVEEALSRLSAAAAARAGPALAAASAAPEDPRSEDQRREESEVAEELAAVVARLEAQHWEEDAWAAGAVGDREGEGEGAKERACRAAAAGALRDAAERVEGERRAAAAAAVAAEAEAAAKRKVKRPWPKKVGPFDHTPKRPQAGAILGYFEAEEGLLALASDPLLQGQPASGAAAAAAAAVVARAPRPVQPASPGRQYLPGVYLAASTQLLDDSTIASPHWQHQQQQQQGEGGAPAEPNLPYLCREGATMRTTNTSSAVLIKCAGRGGRQLGLSPAHVHFGAVPAGGASRRAVRLMNLGADVARVTVERPRPPLRLLYTPAPIAPGMAMTLTLELAPDAPGDYVGEVTIKGELEVAVLTVSAKVQPVAPGPGGAAAQAARGEGSDGEHEAEGDGDAGGGGGGRP</sequence>
<name>A0A0D2KEF1_9CHLO</name>
<dbReference type="GO" id="GO:1904158">
    <property type="term" value="P:axonemal central apparatus assembly"/>
    <property type="evidence" value="ECO:0007669"/>
    <property type="project" value="TreeGrafter"/>
</dbReference>
<feature type="region of interest" description="Disordered" evidence="1">
    <location>
        <begin position="225"/>
        <end position="246"/>
    </location>
</feature>
<accession>A0A0D2KEF1</accession>
<dbReference type="RefSeq" id="XP_013893178.1">
    <property type="nucleotide sequence ID" value="XM_014037724.1"/>
</dbReference>
<keyword evidence="2" id="KW-0969">Cilium</keyword>
<feature type="compositionally biased region" description="Basic and acidic residues" evidence="1">
    <location>
        <begin position="36"/>
        <end position="48"/>
    </location>
</feature>
<evidence type="ECO:0000313" key="3">
    <source>
        <dbReference type="Proteomes" id="UP000054498"/>
    </source>
</evidence>
<feature type="region of interest" description="Disordered" evidence="1">
    <location>
        <begin position="372"/>
        <end position="411"/>
    </location>
</feature>
<evidence type="ECO:0000313" key="2">
    <source>
        <dbReference type="EMBL" id="KIY94158.1"/>
    </source>
</evidence>
<dbReference type="InterPro" id="IPR013783">
    <property type="entry name" value="Ig-like_fold"/>
</dbReference>
<gene>
    <name evidence="2" type="ORF">MNEG_13805</name>
</gene>
<feature type="compositionally biased region" description="Gly residues" evidence="1">
    <location>
        <begin position="402"/>
        <end position="411"/>
    </location>
</feature>
<keyword evidence="3" id="KW-1185">Reference proteome</keyword>
<dbReference type="EMBL" id="KK104279">
    <property type="protein sequence ID" value="KIY94158.1"/>
    <property type="molecule type" value="Genomic_DNA"/>
</dbReference>
<feature type="region of interest" description="Disordered" evidence="1">
    <location>
        <begin position="24"/>
        <end position="51"/>
    </location>
</feature>
<dbReference type="KEGG" id="mng:MNEG_13805"/>
<proteinExistence type="predicted"/>
<feature type="compositionally biased region" description="Low complexity" evidence="1">
    <location>
        <begin position="24"/>
        <end position="35"/>
    </location>
</feature>
<dbReference type="GeneID" id="25731304"/>